<accession>A0A914VA02</accession>
<dbReference type="InterPro" id="IPR027268">
    <property type="entry name" value="Peptidase_M4/M1_CTD_sf"/>
</dbReference>
<keyword evidence="6" id="KW-0482">Metalloprotease</keyword>
<dbReference type="InterPro" id="IPR001930">
    <property type="entry name" value="Peptidase_M1"/>
</dbReference>
<organism evidence="9 10">
    <name type="scientific">Plectus sambesii</name>
    <dbReference type="NCBI Taxonomy" id="2011161"/>
    <lineage>
        <taxon>Eukaryota</taxon>
        <taxon>Metazoa</taxon>
        <taxon>Ecdysozoa</taxon>
        <taxon>Nematoda</taxon>
        <taxon>Chromadorea</taxon>
        <taxon>Plectida</taxon>
        <taxon>Plectina</taxon>
        <taxon>Plectoidea</taxon>
        <taxon>Plectidae</taxon>
        <taxon>Plectus</taxon>
    </lineage>
</organism>
<dbReference type="GO" id="GO:0005829">
    <property type="term" value="C:cytosol"/>
    <property type="evidence" value="ECO:0007669"/>
    <property type="project" value="TreeGrafter"/>
</dbReference>
<dbReference type="GO" id="GO:0043171">
    <property type="term" value="P:peptide catabolic process"/>
    <property type="evidence" value="ECO:0007669"/>
    <property type="project" value="TreeGrafter"/>
</dbReference>
<evidence type="ECO:0000313" key="10">
    <source>
        <dbReference type="WBParaSite" id="PSAMB.scaffold17070size1204.g37133.t1"/>
    </source>
</evidence>
<evidence type="ECO:0000256" key="1">
    <source>
        <dbReference type="ARBA" id="ARBA00010136"/>
    </source>
</evidence>
<dbReference type="InterPro" id="IPR014782">
    <property type="entry name" value="Peptidase_M1_dom"/>
</dbReference>
<dbReference type="PANTHER" id="PTHR45726:SF6">
    <property type="entry name" value="PEPTIDASE M1 LEUKOTRIENE A4 HYDROLASE_AMINOPEPTIDASE C-TERMINAL DOMAIN-CONTAINING PROTEIN"/>
    <property type="match status" value="1"/>
</dbReference>
<dbReference type="Gene3D" id="3.30.2010.30">
    <property type="match status" value="1"/>
</dbReference>
<dbReference type="GO" id="GO:0008270">
    <property type="term" value="F:zinc ion binding"/>
    <property type="evidence" value="ECO:0007669"/>
    <property type="project" value="InterPro"/>
</dbReference>
<dbReference type="Gene3D" id="1.10.390.10">
    <property type="entry name" value="Neutral Protease Domain 2"/>
    <property type="match status" value="1"/>
</dbReference>
<feature type="binding site" evidence="7">
    <location>
        <position position="57"/>
    </location>
    <ligand>
        <name>Zn(2+)</name>
        <dbReference type="ChEBI" id="CHEBI:29105"/>
        <note>catalytic</note>
    </ligand>
</feature>
<evidence type="ECO:0000256" key="7">
    <source>
        <dbReference type="PIRSR" id="PIRSR634015-3"/>
    </source>
</evidence>
<protein>
    <submittedName>
        <fullName evidence="10">Peptidase M1 membrane alanine aminopeptidase domain-containing protein</fullName>
    </submittedName>
</protein>
<dbReference type="InterPro" id="IPR034015">
    <property type="entry name" value="M1_LTA4H"/>
</dbReference>
<keyword evidence="9" id="KW-1185">Reference proteome</keyword>
<name>A0A914VA02_9BILA</name>
<dbReference type="GO" id="GO:0006508">
    <property type="term" value="P:proteolysis"/>
    <property type="evidence" value="ECO:0007669"/>
    <property type="project" value="UniProtKB-KW"/>
</dbReference>
<dbReference type="AlphaFoldDB" id="A0A914VA02"/>
<sequence>LAEDLLGAYVWGRYDTVTLPAWFPYRGMENPCLACVNTTLLDANSELMTIIARKVVHSWTGNLVTAASWEHRWMNEGFTVFLSRKICGSLYSEPYRHFLSMTGWTNDLKPVVEEFGPEHEFTKLVQDHTNVDPCKAYSYLSGEKGSAFLFYLEQKLGGPGKIYCPRHCR</sequence>
<evidence type="ECO:0000259" key="8">
    <source>
        <dbReference type="Pfam" id="PF01433"/>
    </source>
</evidence>
<dbReference type="PANTHER" id="PTHR45726">
    <property type="entry name" value="LEUKOTRIENE A-4 HYDROLASE"/>
    <property type="match status" value="1"/>
</dbReference>
<dbReference type="GO" id="GO:0008237">
    <property type="term" value="F:metallopeptidase activity"/>
    <property type="evidence" value="ECO:0007669"/>
    <property type="project" value="UniProtKB-KW"/>
</dbReference>
<dbReference type="GO" id="GO:0004177">
    <property type="term" value="F:aminopeptidase activity"/>
    <property type="evidence" value="ECO:0007669"/>
    <property type="project" value="TreeGrafter"/>
</dbReference>
<keyword evidence="4" id="KW-0378">Hydrolase</keyword>
<dbReference type="Pfam" id="PF01433">
    <property type="entry name" value="Peptidase_M1"/>
    <property type="match status" value="1"/>
</dbReference>
<evidence type="ECO:0000256" key="6">
    <source>
        <dbReference type="ARBA" id="ARBA00023049"/>
    </source>
</evidence>
<feature type="binding site" evidence="7">
    <location>
        <position position="76"/>
    </location>
    <ligand>
        <name>Zn(2+)</name>
        <dbReference type="ChEBI" id="CHEBI:29105"/>
        <note>catalytic</note>
    </ligand>
</feature>
<evidence type="ECO:0000313" key="9">
    <source>
        <dbReference type="Proteomes" id="UP000887566"/>
    </source>
</evidence>
<dbReference type="GO" id="GO:0004301">
    <property type="term" value="F:epoxide hydrolase activity"/>
    <property type="evidence" value="ECO:0007669"/>
    <property type="project" value="TreeGrafter"/>
</dbReference>
<feature type="domain" description="Peptidase M1 membrane alanine aminopeptidase" evidence="8">
    <location>
        <begin position="7"/>
        <end position="157"/>
    </location>
</feature>
<dbReference type="PRINTS" id="PR00756">
    <property type="entry name" value="ALADIPTASE"/>
</dbReference>
<keyword evidence="5 7" id="KW-0862">Zinc</keyword>
<evidence type="ECO:0000256" key="3">
    <source>
        <dbReference type="ARBA" id="ARBA00022723"/>
    </source>
</evidence>
<reference evidence="10" key="1">
    <citation type="submission" date="2022-11" db="UniProtKB">
        <authorList>
            <consortium name="WormBaseParasite"/>
        </authorList>
    </citation>
    <scope>IDENTIFICATION</scope>
</reference>
<evidence type="ECO:0000256" key="2">
    <source>
        <dbReference type="ARBA" id="ARBA00022670"/>
    </source>
</evidence>
<keyword evidence="2" id="KW-0645">Protease</keyword>
<evidence type="ECO:0000256" key="5">
    <source>
        <dbReference type="ARBA" id="ARBA00022833"/>
    </source>
</evidence>
<comment type="cofactor">
    <cofactor evidence="7">
        <name>Zn(2+)</name>
        <dbReference type="ChEBI" id="CHEBI:29105"/>
    </cofactor>
    <text evidence="7">Binds 1 zinc ion per subunit.</text>
</comment>
<proteinExistence type="inferred from homology"/>
<evidence type="ECO:0000256" key="4">
    <source>
        <dbReference type="ARBA" id="ARBA00022801"/>
    </source>
</evidence>
<dbReference type="SUPFAM" id="SSF55486">
    <property type="entry name" value="Metalloproteases ('zincins'), catalytic domain"/>
    <property type="match status" value="1"/>
</dbReference>
<dbReference type="Proteomes" id="UP000887566">
    <property type="component" value="Unplaced"/>
</dbReference>
<comment type="similarity">
    <text evidence="1">Belongs to the peptidase M1 family.</text>
</comment>
<keyword evidence="3 7" id="KW-0479">Metal-binding</keyword>
<dbReference type="WBParaSite" id="PSAMB.scaffold17070size1204.g37133.t1">
    <property type="protein sequence ID" value="PSAMB.scaffold17070size1204.g37133.t1"/>
    <property type="gene ID" value="PSAMB.scaffold17070size1204.g37133"/>
</dbReference>